<dbReference type="PANTHER" id="PTHR34846">
    <property type="entry name" value="4-CARBOXYMUCONOLACTONE DECARBOXYLASE FAMILY PROTEIN (AFU_ORTHOLOGUE AFUA_6G11590)"/>
    <property type="match status" value="1"/>
</dbReference>
<dbReference type="SUPFAM" id="SSF53335">
    <property type="entry name" value="S-adenosyl-L-methionine-dependent methyltransferases"/>
    <property type="match status" value="1"/>
</dbReference>
<name>A0ABR0JLJ9_9EURO</name>
<dbReference type="Proteomes" id="UP001345691">
    <property type="component" value="Unassembled WGS sequence"/>
</dbReference>
<dbReference type="Gene3D" id="1.20.1290.10">
    <property type="entry name" value="AhpD-like"/>
    <property type="match status" value="1"/>
</dbReference>
<accession>A0ABR0JLJ9</accession>
<reference evidence="1 2" key="1">
    <citation type="submission" date="2023-08" db="EMBL/GenBank/DDBJ databases">
        <title>Black Yeasts Isolated from many extreme environments.</title>
        <authorList>
            <person name="Coleine C."/>
            <person name="Stajich J.E."/>
            <person name="Selbmann L."/>
        </authorList>
    </citation>
    <scope>NUCLEOTIDE SEQUENCE [LARGE SCALE GENOMIC DNA]</scope>
    <source>
        <strain evidence="1 2">CCFEE 6328</strain>
    </source>
</reference>
<dbReference type="InterPro" id="IPR029032">
    <property type="entry name" value="AhpD-like"/>
</dbReference>
<dbReference type="InterPro" id="IPR029063">
    <property type="entry name" value="SAM-dependent_MTases_sf"/>
</dbReference>
<protein>
    <recommendedName>
        <fullName evidence="3">Carboxymuconolactone decarboxylase-like domain-containing protein</fullName>
    </recommendedName>
</protein>
<evidence type="ECO:0008006" key="3">
    <source>
        <dbReference type="Google" id="ProtNLM"/>
    </source>
</evidence>
<keyword evidence="2" id="KW-1185">Reference proteome</keyword>
<dbReference type="Gene3D" id="3.40.50.150">
    <property type="entry name" value="Vaccinia Virus protein VP39"/>
    <property type="match status" value="1"/>
</dbReference>
<evidence type="ECO:0000313" key="1">
    <source>
        <dbReference type="EMBL" id="KAK5066649.1"/>
    </source>
</evidence>
<dbReference type="SUPFAM" id="SSF69118">
    <property type="entry name" value="AhpD-like"/>
    <property type="match status" value="1"/>
</dbReference>
<sequence>MKPQYPGPHDLPESKRLKAQSDLVTAAFGGLVLCPLDLTASGLRIIDSGTADGLFLTQLHSLLTHPDSATLIGTDIAPFEDNVHNPEYIQWHKQDVNTEWLNEWQGSFDFVHQRAVLSNTGGEDGAVTATTRLAKLAKPEGWIQLVDSYMPDEAYKDSDPPHLKMFKTIGQFLAKFGLNTDVCRHLGDLLRATGEVIDIEQKEGSMKVGVNAQSEETRQAGRVWLSGMRMTIGAALTPVYKMSNRLGLTPPEKLTEAQKRPHALFSEYTNTRYAKSPRTSFDDGTLIGPFGILLHHPPVAESIYSLIKALQTIPGLSPYAKEVVIAVAGARGKCDYENYAHAIIAARVGISESELREIHAGQCPDTLTKEGKAAFELATAAGEPGVVDQSVWDRAVEVLGKDGAAAVIHYTGFYAYVSTILNGFDAKVPQD</sequence>
<comment type="caution">
    <text evidence="1">The sequence shown here is derived from an EMBL/GenBank/DDBJ whole genome shotgun (WGS) entry which is preliminary data.</text>
</comment>
<evidence type="ECO:0000313" key="2">
    <source>
        <dbReference type="Proteomes" id="UP001345691"/>
    </source>
</evidence>
<organism evidence="1 2">
    <name type="scientific">Exophiala sideris</name>
    <dbReference type="NCBI Taxonomy" id="1016849"/>
    <lineage>
        <taxon>Eukaryota</taxon>
        <taxon>Fungi</taxon>
        <taxon>Dikarya</taxon>
        <taxon>Ascomycota</taxon>
        <taxon>Pezizomycotina</taxon>
        <taxon>Eurotiomycetes</taxon>
        <taxon>Chaetothyriomycetidae</taxon>
        <taxon>Chaetothyriales</taxon>
        <taxon>Herpotrichiellaceae</taxon>
        <taxon>Exophiala</taxon>
    </lineage>
</organism>
<dbReference type="PANTHER" id="PTHR34846:SF11">
    <property type="entry name" value="4-CARBOXYMUCONOLACTONE DECARBOXYLASE FAMILY PROTEIN (AFU_ORTHOLOGUE AFUA_6G11590)"/>
    <property type="match status" value="1"/>
</dbReference>
<gene>
    <name evidence="1" type="ORF">LTR69_001996</name>
</gene>
<proteinExistence type="predicted"/>
<dbReference type="EMBL" id="JAVRRF010000003">
    <property type="protein sequence ID" value="KAK5066649.1"/>
    <property type="molecule type" value="Genomic_DNA"/>
</dbReference>